<reference evidence="11" key="1">
    <citation type="submission" date="2021-01" db="EMBL/GenBank/DDBJ databases">
        <authorList>
            <person name="Corre E."/>
            <person name="Pelletier E."/>
            <person name="Niang G."/>
            <person name="Scheremetjew M."/>
            <person name="Finn R."/>
            <person name="Kale V."/>
            <person name="Holt S."/>
            <person name="Cochrane G."/>
            <person name="Meng A."/>
            <person name="Brown T."/>
            <person name="Cohen L."/>
        </authorList>
    </citation>
    <scope>NUCLEOTIDE SEQUENCE</scope>
    <source>
        <strain evidence="11">NY070348D</strain>
    </source>
</reference>
<gene>
    <name evidence="11" type="ORF">QSP1433_LOCUS10462</name>
</gene>
<dbReference type="EMBL" id="HBHK01016678">
    <property type="protein sequence ID" value="CAD9690033.1"/>
    <property type="molecule type" value="Transcribed_RNA"/>
</dbReference>
<comment type="similarity">
    <text evidence="1 8">Belongs to the GcvT family.</text>
</comment>
<dbReference type="InterPro" id="IPR006223">
    <property type="entry name" value="GcvT"/>
</dbReference>
<dbReference type="Pfam" id="PF01571">
    <property type="entry name" value="GCV_T"/>
    <property type="match status" value="1"/>
</dbReference>
<dbReference type="InterPro" id="IPR029043">
    <property type="entry name" value="GcvT/YgfZ_C"/>
</dbReference>
<keyword evidence="3 8" id="KW-0032">Aminotransferase</keyword>
<dbReference type="Gene3D" id="4.10.1250.10">
    <property type="entry name" value="Aminomethyltransferase fragment"/>
    <property type="match status" value="1"/>
</dbReference>
<dbReference type="PANTHER" id="PTHR43757">
    <property type="entry name" value="AMINOMETHYLTRANSFERASE"/>
    <property type="match status" value="1"/>
</dbReference>
<dbReference type="EC" id="2.1.2.10" evidence="2 8"/>
<dbReference type="GO" id="GO:0008483">
    <property type="term" value="F:transaminase activity"/>
    <property type="evidence" value="ECO:0007669"/>
    <property type="project" value="UniProtKB-KW"/>
</dbReference>
<evidence type="ECO:0000256" key="3">
    <source>
        <dbReference type="ARBA" id="ARBA00022576"/>
    </source>
</evidence>
<dbReference type="GO" id="GO:0005739">
    <property type="term" value="C:mitochondrion"/>
    <property type="evidence" value="ECO:0007669"/>
    <property type="project" value="UniProtKB-SubCell"/>
</dbReference>
<evidence type="ECO:0000313" key="11">
    <source>
        <dbReference type="EMBL" id="CAD9690033.1"/>
    </source>
</evidence>
<comment type="function">
    <text evidence="8">The glycine cleavage system catalyzes the degradation of glycine.</text>
</comment>
<evidence type="ECO:0000256" key="4">
    <source>
        <dbReference type="ARBA" id="ARBA00022679"/>
    </source>
</evidence>
<dbReference type="GO" id="GO:0005960">
    <property type="term" value="C:glycine cleavage complex"/>
    <property type="evidence" value="ECO:0007669"/>
    <property type="project" value="InterPro"/>
</dbReference>
<dbReference type="Gene3D" id="2.40.30.110">
    <property type="entry name" value="Aminomethyltransferase beta-barrel domains"/>
    <property type="match status" value="1"/>
</dbReference>
<dbReference type="GO" id="GO:0006546">
    <property type="term" value="P:glycine catabolic process"/>
    <property type="evidence" value="ECO:0007669"/>
    <property type="project" value="InterPro"/>
</dbReference>
<comment type="catalytic activity">
    <reaction evidence="6 8">
        <text>N(6)-[(R)-S(8)-aminomethyldihydrolipoyl]-L-lysyl-[protein] + (6S)-5,6,7,8-tetrahydrofolate = N(6)-[(R)-dihydrolipoyl]-L-lysyl-[protein] + (6R)-5,10-methylene-5,6,7,8-tetrahydrofolate + NH4(+)</text>
        <dbReference type="Rhea" id="RHEA:16945"/>
        <dbReference type="Rhea" id="RHEA-COMP:10475"/>
        <dbReference type="Rhea" id="RHEA-COMP:10492"/>
        <dbReference type="ChEBI" id="CHEBI:15636"/>
        <dbReference type="ChEBI" id="CHEBI:28938"/>
        <dbReference type="ChEBI" id="CHEBI:57453"/>
        <dbReference type="ChEBI" id="CHEBI:83100"/>
        <dbReference type="ChEBI" id="CHEBI:83143"/>
        <dbReference type="EC" id="2.1.2.10"/>
    </reaction>
</comment>
<evidence type="ECO:0000259" key="10">
    <source>
        <dbReference type="Pfam" id="PF08669"/>
    </source>
</evidence>
<dbReference type="SUPFAM" id="SSF101790">
    <property type="entry name" value="Aminomethyltransferase beta-barrel domain"/>
    <property type="match status" value="1"/>
</dbReference>
<proteinExistence type="inferred from homology"/>
<dbReference type="FunFam" id="3.30.70.1400:FF:000001">
    <property type="entry name" value="Aminomethyltransferase"/>
    <property type="match status" value="1"/>
</dbReference>
<evidence type="ECO:0000256" key="1">
    <source>
        <dbReference type="ARBA" id="ARBA00008609"/>
    </source>
</evidence>
<comment type="subcellular location">
    <subcellularLocation>
        <location evidence="8">Mitochondrion</location>
    </subcellularLocation>
</comment>
<dbReference type="SUPFAM" id="SSF103025">
    <property type="entry name" value="Folate-binding domain"/>
    <property type="match status" value="1"/>
</dbReference>
<accession>A0A7S2S5A8</accession>
<evidence type="ECO:0000256" key="5">
    <source>
        <dbReference type="ARBA" id="ARBA00031395"/>
    </source>
</evidence>
<evidence type="ECO:0000256" key="6">
    <source>
        <dbReference type="ARBA" id="ARBA00047665"/>
    </source>
</evidence>
<name>A0A7S2S5A8_9STRA</name>
<dbReference type="InterPro" id="IPR006222">
    <property type="entry name" value="GCVT_N"/>
</dbReference>
<feature type="binding site" evidence="7">
    <location>
        <position position="182"/>
    </location>
    <ligand>
        <name>substrate</name>
    </ligand>
</feature>
<feature type="domain" description="Aminomethyltransferase C-terminal" evidence="10">
    <location>
        <begin position="270"/>
        <end position="347"/>
    </location>
</feature>
<dbReference type="NCBIfam" id="TIGR00528">
    <property type="entry name" value="gcvT"/>
    <property type="match status" value="1"/>
</dbReference>
<keyword evidence="8" id="KW-0809">Transit peptide</keyword>
<dbReference type="Gene3D" id="3.30.70.1400">
    <property type="entry name" value="Aminomethyltransferase beta-barrel domains"/>
    <property type="match status" value="1"/>
</dbReference>
<comment type="subunit">
    <text evidence="8">The glycine cleavage system is composed of four proteins: P, T, L and H.</text>
</comment>
<dbReference type="PANTHER" id="PTHR43757:SF2">
    <property type="entry name" value="AMINOMETHYLTRANSFERASE, MITOCHONDRIAL"/>
    <property type="match status" value="1"/>
</dbReference>
<dbReference type="AlphaFoldDB" id="A0A7S2S5A8"/>
<keyword evidence="8" id="KW-0496">Mitochondrion</keyword>
<dbReference type="GO" id="GO:0004047">
    <property type="term" value="F:aminomethyltransferase activity"/>
    <property type="evidence" value="ECO:0007669"/>
    <property type="project" value="UniProtKB-EC"/>
</dbReference>
<dbReference type="InterPro" id="IPR013977">
    <property type="entry name" value="GcvT_C"/>
</dbReference>
<dbReference type="Gene3D" id="3.30.1360.120">
    <property type="entry name" value="Probable tRNA modification gtpase trme, domain 1"/>
    <property type="match status" value="1"/>
</dbReference>
<dbReference type="FunFam" id="2.40.30.110:FF:000002">
    <property type="entry name" value="Aminomethyltransferase"/>
    <property type="match status" value="1"/>
</dbReference>
<dbReference type="Pfam" id="PF08669">
    <property type="entry name" value="GCV_T_C"/>
    <property type="match status" value="1"/>
</dbReference>
<dbReference type="NCBIfam" id="NF001567">
    <property type="entry name" value="PRK00389.1"/>
    <property type="match status" value="1"/>
</dbReference>
<dbReference type="InterPro" id="IPR028896">
    <property type="entry name" value="GcvT/YgfZ/DmdA"/>
</dbReference>
<keyword evidence="4 8" id="KW-0808">Transferase</keyword>
<dbReference type="InterPro" id="IPR027266">
    <property type="entry name" value="TrmE/GcvT-like"/>
</dbReference>
<sequence length="357" mass="38565">MVEFAGYWLPVFYPDGVKKEHLHCRQSASLFDVSHMGQIRVVGPDAVAFVESLVVGDIKSLKPGNSQLSLLTNERGGIIDDTVITKLDDNNVGMVINGACKHKDLAHMRSQLSEGKFEADIQHFTTKSLFALQGPQAAAAIEPYLEGVDLENMLFMESSDAKVAGLDCTVTRCGYTGEDGFEISVENNAAGDLMDTLLGQEQVKPAGLGARDSLRLEAGLCLYGIDLNDDITPNEASLLWTIGKRRREEGGFLGADVILGQIKNKPTIKRAGFMIEGAPARAHVELFAEPGSEEKIGEITSGTFSPTLGKPIAMGYINKKGGKNGTTVYAKVRNKYVPAVVTKMPFVPAHYYRGPGN</sequence>
<feature type="domain" description="GCVT N-terminal" evidence="9">
    <location>
        <begin position="1"/>
        <end position="244"/>
    </location>
</feature>
<evidence type="ECO:0000256" key="7">
    <source>
        <dbReference type="PIRSR" id="PIRSR006487-1"/>
    </source>
</evidence>
<protein>
    <recommendedName>
        <fullName evidence="2 8">Aminomethyltransferase</fullName>
        <ecNumber evidence="2 8">2.1.2.10</ecNumber>
    </recommendedName>
    <alternativeName>
        <fullName evidence="5 8">Glycine cleavage system T protein</fullName>
    </alternativeName>
</protein>
<dbReference type="PIRSF" id="PIRSF006487">
    <property type="entry name" value="GcvT"/>
    <property type="match status" value="1"/>
</dbReference>
<evidence type="ECO:0000256" key="8">
    <source>
        <dbReference type="RuleBase" id="RU003981"/>
    </source>
</evidence>
<organism evidence="11">
    <name type="scientific">Mucochytrium quahogii</name>
    <dbReference type="NCBI Taxonomy" id="96639"/>
    <lineage>
        <taxon>Eukaryota</taxon>
        <taxon>Sar</taxon>
        <taxon>Stramenopiles</taxon>
        <taxon>Bigyra</taxon>
        <taxon>Labyrinthulomycetes</taxon>
        <taxon>Thraustochytrida</taxon>
        <taxon>Thraustochytriidae</taxon>
        <taxon>Mucochytrium</taxon>
    </lineage>
</organism>
<evidence type="ECO:0000256" key="2">
    <source>
        <dbReference type="ARBA" id="ARBA00012616"/>
    </source>
</evidence>
<evidence type="ECO:0000259" key="9">
    <source>
        <dbReference type="Pfam" id="PF01571"/>
    </source>
</evidence>